<accession>A0ABV3Z8F0</accession>
<reference evidence="1 2" key="1">
    <citation type="submission" date="2023-07" db="EMBL/GenBank/DDBJ databases">
        <authorList>
            <person name="Lian W.-H."/>
        </authorList>
    </citation>
    <scope>NUCLEOTIDE SEQUENCE [LARGE SCALE GENOMIC DNA]</scope>
    <source>
        <strain evidence="1 2">SYSU DXS3180</strain>
    </source>
</reference>
<sequence length="152" mass="17852">MKYEIYRNIKVSEDYCLFEFISDGQNGYIFKRIEFSETAVSNIYNLAFGDVDEDNQINDIHTSNNGDRNKILSTVAFAVDIFLSNYPKRWVYFKGSTQERTRLYRMAISLNLDELSLKFTIYGEQQNKFVPFQKNVTTDGFLIKKKLSNFDI</sequence>
<organism evidence="1 2">
    <name type="scientific">Danxiaibacter flavus</name>
    <dbReference type="NCBI Taxonomy" id="3049108"/>
    <lineage>
        <taxon>Bacteria</taxon>
        <taxon>Pseudomonadati</taxon>
        <taxon>Bacteroidota</taxon>
        <taxon>Chitinophagia</taxon>
        <taxon>Chitinophagales</taxon>
        <taxon>Chitinophagaceae</taxon>
        <taxon>Danxiaibacter</taxon>
    </lineage>
</organism>
<proteinExistence type="predicted"/>
<gene>
    <name evidence="1" type="ORF">QTN47_01425</name>
</gene>
<keyword evidence="2" id="KW-1185">Reference proteome</keyword>
<protein>
    <submittedName>
        <fullName evidence="1">Uncharacterized protein</fullName>
    </submittedName>
</protein>
<dbReference type="Pfam" id="PF22028">
    <property type="entry name" value="DUF6934"/>
    <property type="match status" value="1"/>
</dbReference>
<dbReference type="RefSeq" id="WP_369327521.1">
    <property type="nucleotide sequence ID" value="NZ_JAULBC010000001.1"/>
</dbReference>
<comment type="caution">
    <text evidence="1">The sequence shown here is derived from an EMBL/GenBank/DDBJ whole genome shotgun (WGS) entry which is preliminary data.</text>
</comment>
<dbReference type="EMBL" id="JAULBC010000001">
    <property type="protein sequence ID" value="MEX6686132.1"/>
    <property type="molecule type" value="Genomic_DNA"/>
</dbReference>
<evidence type="ECO:0000313" key="2">
    <source>
        <dbReference type="Proteomes" id="UP001560573"/>
    </source>
</evidence>
<name>A0ABV3Z8F0_9BACT</name>
<evidence type="ECO:0000313" key="1">
    <source>
        <dbReference type="EMBL" id="MEX6686132.1"/>
    </source>
</evidence>
<dbReference type="Proteomes" id="UP001560573">
    <property type="component" value="Unassembled WGS sequence"/>
</dbReference>
<dbReference type="InterPro" id="IPR053865">
    <property type="entry name" value="DUF6934"/>
</dbReference>